<feature type="non-terminal residue" evidence="2">
    <location>
        <position position="204"/>
    </location>
</feature>
<gene>
    <name evidence="2" type="ORF">S06H3_52039</name>
</gene>
<dbReference type="AlphaFoldDB" id="X1QCZ0"/>
<reference evidence="2" key="1">
    <citation type="journal article" date="2014" name="Front. Microbiol.">
        <title>High frequency of phylogenetically diverse reductive dehalogenase-homologous genes in deep subseafloor sedimentary metagenomes.</title>
        <authorList>
            <person name="Kawai M."/>
            <person name="Futagami T."/>
            <person name="Toyoda A."/>
            <person name="Takaki Y."/>
            <person name="Nishi S."/>
            <person name="Hori S."/>
            <person name="Arai W."/>
            <person name="Tsubouchi T."/>
            <person name="Morono Y."/>
            <person name="Uchiyama I."/>
            <person name="Ito T."/>
            <person name="Fujiyama A."/>
            <person name="Inagaki F."/>
            <person name="Takami H."/>
        </authorList>
    </citation>
    <scope>NUCLEOTIDE SEQUENCE</scope>
    <source>
        <strain evidence="2">Expedition CK06-06</strain>
    </source>
</reference>
<evidence type="ECO:0000259" key="1">
    <source>
        <dbReference type="Pfam" id="PF14238"/>
    </source>
</evidence>
<dbReference type="InterPro" id="IPR025641">
    <property type="entry name" value="DUF4340"/>
</dbReference>
<sequence length="204" mass="22813">MNENKKTVLFAGVAVVLVALALIFVPQRITPDAFLEQGEPFFPEFTDPNEAITLEVLDFDEATGAAHPFKVTFENGRWIIPSHHNYLADGKDRLARTAAGVIDIKKDDFRSDNVSDHEACGVIDPLDETAGLTGRGQRVTIKGSNQQVLADFIIGLPVENREGFRFVRVPEQKRVYAARMDIDISTEFKDWIEADLLKVDKNKI</sequence>
<proteinExistence type="predicted"/>
<name>X1QCZ0_9ZZZZ</name>
<accession>X1QCZ0</accession>
<dbReference type="EMBL" id="BARV01033065">
    <property type="protein sequence ID" value="GAI41134.1"/>
    <property type="molecule type" value="Genomic_DNA"/>
</dbReference>
<organism evidence="2">
    <name type="scientific">marine sediment metagenome</name>
    <dbReference type="NCBI Taxonomy" id="412755"/>
    <lineage>
        <taxon>unclassified sequences</taxon>
        <taxon>metagenomes</taxon>
        <taxon>ecological metagenomes</taxon>
    </lineage>
</organism>
<protein>
    <recommendedName>
        <fullName evidence="1">DUF4340 domain-containing protein</fullName>
    </recommendedName>
</protein>
<evidence type="ECO:0000313" key="2">
    <source>
        <dbReference type="EMBL" id="GAI41134.1"/>
    </source>
</evidence>
<dbReference type="Pfam" id="PF14238">
    <property type="entry name" value="DUF4340"/>
    <property type="match status" value="1"/>
</dbReference>
<feature type="domain" description="DUF4340" evidence="1">
    <location>
        <begin position="78"/>
        <end position="204"/>
    </location>
</feature>
<comment type="caution">
    <text evidence="2">The sequence shown here is derived from an EMBL/GenBank/DDBJ whole genome shotgun (WGS) entry which is preliminary data.</text>
</comment>